<dbReference type="GO" id="GO:0016020">
    <property type="term" value="C:membrane"/>
    <property type="evidence" value="ECO:0007669"/>
    <property type="project" value="UniProtKB-SubCell"/>
</dbReference>
<evidence type="ECO:0000256" key="3">
    <source>
        <dbReference type="ARBA" id="ARBA00022989"/>
    </source>
</evidence>
<feature type="transmembrane region" description="Helical" evidence="5">
    <location>
        <begin position="121"/>
        <end position="141"/>
    </location>
</feature>
<dbReference type="GO" id="GO:0035869">
    <property type="term" value="C:ciliary transition zone"/>
    <property type="evidence" value="ECO:0007669"/>
    <property type="project" value="TreeGrafter"/>
</dbReference>
<proteinExistence type="predicted"/>
<dbReference type="PANTHER" id="PTHR13531">
    <property type="entry name" value="GEO07735P1-RELATED-RELATED"/>
    <property type="match status" value="1"/>
</dbReference>
<protein>
    <recommendedName>
        <fullName evidence="7">Transmembrane protein</fullName>
    </recommendedName>
</protein>
<dbReference type="WBParaSite" id="maker-PairedContig_507-snap-gene-0.4-mRNA-1">
    <property type="protein sequence ID" value="maker-PairedContig_507-snap-gene-0.4-mRNA-1"/>
    <property type="gene ID" value="maker-PairedContig_507-snap-gene-0.4"/>
</dbReference>
<feature type="transmembrane region" description="Helical" evidence="5">
    <location>
        <begin position="180"/>
        <end position="196"/>
    </location>
</feature>
<evidence type="ECO:0000256" key="5">
    <source>
        <dbReference type="SAM" id="Phobius"/>
    </source>
</evidence>
<sequence>MISKHFKKMLQKEEKSKGQKDFDSDNFRLVPVCCSNFGKDATVNSVHRSSLPLQLILYLNRPISYIFVAVLLILYFFKVSVLPYATNVKICELLLIVLFIPNEMMRLYWARKGNLTETSGYLSFALLLNALTLMLCIYWALFQSYVLFIEFIVVCVEAFLVIIETLLTIVAVANFSSISVFQYFGVVIFISQRILLESNIRLN</sequence>
<reference evidence="6" key="1">
    <citation type="submission" date="2016-11" db="UniProtKB">
        <authorList>
            <consortium name="WormBaseParasite"/>
        </authorList>
    </citation>
    <scope>IDENTIFICATION</scope>
    <source>
        <strain evidence="6">pt0022</strain>
    </source>
</reference>
<dbReference type="GO" id="GO:1905515">
    <property type="term" value="P:non-motile cilium assembly"/>
    <property type="evidence" value="ECO:0007669"/>
    <property type="project" value="TreeGrafter"/>
</dbReference>
<evidence type="ECO:0000313" key="6">
    <source>
        <dbReference type="WBParaSite" id="maker-PairedContig_507-snap-gene-0.4-mRNA-1"/>
    </source>
</evidence>
<dbReference type="PANTHER" id="PTHR13531:SF0">
    <property type="entry name" value="GEO07735P1-RELATED"/>
    <property type="match status" value="1"/>
</dbReference>
<keyword evidence="4 5" id="KW-0472">Membrane</keyword>
<dbReference type="STRING" id="6293.A0A1I8ETN7"/>
<evidence type="ECO:0000256" key="2">
    <source>
        <dbReference type="ARBA" id="ARBA00022692"/>
    </source>
</evidence>
<comment type="subcellular location">
    <subcellularLocation>
        <location evidence="1">Membrane</location>
        <topology evidence="1">Multi-pass membrane protein</topology>
    </subcellularLocation>
</comment>
<organism evidence="6">
    <name type="scientific">Wuchereria bancrofti</name>
    <dbReference type="NCBI Taxonomy" id="6293"/>
    <lineage>
        <taxon>Eukaryota</taxon>
        <taxon>Metazoa</taxon>
        <taxon>Ecdysozoa</taxon>
        <taxon>Nematoda</taxon>
        <taxon>Chromadorea</taxon>
        <taxon>Rhabditida</taxon>
        <taxon>Spirurina</taxon>
        <taxon>Spiruromorpha</taxon>
        <taxon>Filarioidea</taxon>
        <taxon>Onchocercidae</taxon>
        <taxon>Wuchereria</taxon>
    </lineage>
</organism>
<feature type="transmembrane region" description="Helical" evidence="5">
    <location>
        <begin position="147"/>
        <end position="173"/>
    </location>
</feature>
<dbReference type="Pfam" id="PF09799">
    <property type="entry name" value="Transmemb_17"/>
    <property type="match status" value="1"/>
</dbReference>
<evidence type="ECO:0000256" key="4">
    <source>
        <dbReference type="ARBA" id="ARBA00023136"/>
    </source>
</evidence>
<evidence type="ECO:0000256" key="1">
    <source>
        <dbReference type="ARBA" id="ARBA00004141"/>
    </source>
</evidence>
<name>A0A1I8ETN7_WUCBA</name>
<feature type="transmembrane region" description="Helical" evidence="5">
    <location>
        <begin position="55"/>
        <end position="76"/>
    </location>
</feature>
<keyword evidence="2 5" id="KW-0812">Transmembrane</keyword>
<dbReference type="AlphaFoldDB" id="A0A1I8ETN7"/>
<keyword evidence="3 5" id="KW-1133">Transmembrane helix</keyword>
<evidence type="ECO:0008006" key="7">
    <source>
        <dbReference type="Google" id="ProtNLM"/>
    </source>
</evidence>
<accession>A0A1I8ETN7</accession>
<feature type="transmembrane region" description="Helical" evidence="5">
    <location>
        <begin position="82"/>
        <end position="100"/>
    </location>
</feature>
<dbReference type="InterPro" id="IPR019184">
    <property type="entry name" value="Uncharacterised_TM-17"/>
</dbReference>